<dbReference type="Proteomes" id="UP000657592">
    <property type="component" value="Unassembled WGS sequence"/>
</dbReference>
<evidence type="ECO:0000313" key="8">
    <source>
        <dbReference type="EMBL" id="GGH49047.1"/>
    </source>
</evidence>
<comment type="subcellular location">
    <subcellularLocation>
        <location evidence="1">Cell membrane</location>
        <topology evidence="1">Multi-pass membrane protein</topology>
    </subcellularLocation>
</comment>
<keyword evidence="5 7" id="KW-1133">Transmembrane helix</keyword>
<evidence type="ECO:0000256" key="5">
    <source>
        <dbReference type="ARBA" id="ARBA00022989"/>
    </source>
</evidence>
<feature type="transmembrane region" description="Helical" evidence="7">
    <location>
        <begin position="94"/>
        <end position="117"/>
    </location>
</feature>
<feature type="transmembrane region" description="Helical" evidence="7">
    <location>
        <begin position="302"/>
        <end position="325"/>
    </location>
</feature>
<evidence type="ECO:0000256" key="1">
    <source>
        <dbReference type="ARBA" id="ARBA00004651"/>
    </source>
</evidence>
<proteinExistence type="inferred from homology"/>
<feature type="transmembrane region" description="Helical" evidence="7">
    <location>
        <begin position="431"/>
        <end position="449"/>
    </location>
</feature>
<dbReference type="InterPro" id="IPR050833">
    <property type="entry name" value="Poly_Biosynth_Transport"/>
</dbReference>
<dbReference type="PANTHER" id="PTHR30250">
    <property type="entry name" value="PST FAMILY PREDICTED COLANIC ACID TRANSPORTER"/>
    <property type="match status" value="1"/>
</dbReference>
<name>A0A917IH75_9MICO</name>
<dbReference type="PANTHER" id="PTHR30250:SF10">
    <property type="entry name" value="LIPOPOLYSACCHARIDE BIOSYNTHESIS PROTEIN WZXC"/>
    <property type="match status" value="1"/>
</dbReference>
<gene>
    <name evidence="8" type="ORF">GCM10010921_26970</name>
</gene>
<feature type="transmembrane region" description="Helical" evidence="7">
    <location>
        <begin position="129"/>
        <end position="151"/>
    </location>
</feature>
<protein>
    <submittedName>
        <fullName evidence="8">Polysaccharide biosynthesis protein</fullName>
    </submittedName>
</protein>
<feature type="transmembrane region" description="Helical" evidence="7">
    <location>
        <begin position="455"/>
        <end position="473"/>
    </location>
</feature>
<feature type="transmembrane region" description="Helical" evidence="7">
    <location>
        <begin position="337"/>
        <end position="354"/>
    </location>
</feature>
<comment type="caution">
    <text evidence="8">The sequence shown here is derived from an EMBL/GenBank/DDBJ whole genome shotgun (WGS) entry which is preliminary data.</text>
</comment>
<feature type="transmembrane region" description="Helical" evidence="7">
    <location>
        <begin position="163"/>
        <end position="186"/>
    </location>
</feature>
<dbReference type="CDD" id="cd13127">
    <property type="entry name" value="MATE_tuaB_like"/>
    <property type="match status" value="1"/>
</dbReference>
<keyword evidence="4 7" id="KW-0812">Transmembrane</keyword>
<sequence>MAVGDGEASAAGGPPAGLAGRAAEGVAWSAAQKWVIRITGLATIAILTRLLTPADFGVVAIALALLPLIQVLSDLGFSAYLVQADRPDARTVSTAFWFSAGAGVTLSAGLIAIAHPVAGSLGVPEAAPVIQGLAPAALAVTLGSVPIALLRRALRFRAIAVQAVVAGAAGQAVAVLLAVLGLGVWALVAQTVVYQVLATALAWGASGWRPNRAFSGARLREMTRFGAKVVGVELVSMIRVWAENLVVIAFLGPAGLGYLHIAQRLVQIAQDLTTSALVPVSTVVFAQLRASAERLRAGYVRAVGVSYALVVPIMLVLAVAGPWLLPLLFGGQWSESVVPAQLLALAGVFTLGALDHGLFYGLGRPGAWFGYAVLVEAVALAVTALAAPHGLVAIATGALAVALTATVARWAMVGRLLRAPGWTVAGPAARVLLPAAPAGTAGLLLATWLRDATAWVALPAIVLTVLAVYLPLLRLAACQTWRELHGLASTTVRRIGRAGRASAADVSAAP</sequence>
<evidence type="ECO:0000256" key="2">
    <source>
        <dbReference type="ARBA" id="ARBA00007430"/>
    </source>
</evidence>
<dbReference type="GO" id="GO:0005886">
    <property type="term" value="C:plasma membrane"/>
    <property type="evidence" value="ECO:0007669"/>
    <property type="project" value="UniProtKB-SubCell"/>
</dbReference>
<organism evidence="8 9">
    <name type="scientific">Microbacterium album</name>
    <dbReference type="NCBI Taxonomy" id="2053191"/>
    <lineage>
        <taxon>Bacteria</taxon>
        <taxon>Bacillati</taxon>
        <taxon>Actinomycetota</taxon>
        <taxon>Actinomycetes</taxon>
        <taxon>Micrococcales</taxon>
        <taxon>Microbacteriaceae</taxon>
        <taxon>Microbacterium</taxon>
    </lineage>
</organism>
<accession>A0A917IH75</accession>
<dbReference type="Pfam" id="PF13440">
    <property type="entry name" value="Polysacc_synt_3"/>
    <property type="match status" value="1"/>
</dbReference>
<feature type="transmembrane region" description="Helical" evidence="7">
    <location>
        <begin position="229"/>
        <end position="252"/>
    </location>
</feature>
<reference evidence="8" key="2">
    <citation type="submission" date="2020-09" db="EMBL/GenBank/DDBJ databases">
        <authorList>
            <person name="Sun Q."/>
            <person name="Zhou Y."/>
        </authorList>
    </citation>
    <scope>NUCLEOTIDE SEQUENCE</scope>
    <source>
        <strain evidence="8">CGMCC 1.15794</strain>
    </source>
</reference>
<dbReference type="AlphaFoldDB" id="A0A917IH75"/>
<evidence type="ECO:0000256" key="4">
    <source>
        <dbReference type="ARBA" id="ARBA00022692"/>
    </source>
</evidence>
<feature type="transmembrane region" description="Helical" evidence="7">
    <location>
        <begin position="58"/>
        <end position="82"/>
    </location>
</feature>
<feature type="transmembrane region" description="Helical" evidence="7">
    <location>
        <begin position="391"/>
        <end position="411"/>
    </location>
</feature>
<comment type="similarity">
    <text evidence="2">Belongs to the polysaccharide synthase family.</text>
</comment>
<evidence type="ECO:0000256" key="6">
    <source>
        <dbReference type="ARBA" id="ARBA00023136"/>
    </source>
</evidence>
<reference evidence="8" key="1">
    <citation type="journal article" date="2014" name="Int. J. Syst. Evol. Microbiol.">
        <title>Complete genome sequence of Corynebacterium casei LMG S-19264T (=DSM 44701T), isolated from a smear-ripened cheese.</title>
        <authorList>
            <consortium name="US DOE Joint Genome Institute (JGI-PGF)"/>
            <person name="Walter F."/>
            <person name="Albersmeier A."/>
            <person name="Kalinowski J."/>
            <person name="Ruckert C."/>
        </authorList>
    </citation>
    <scope>NUCLEOTIDE SEQUENCE</scope>
    <source>
        <strain evidence="8">CGMCC 1.15794</strain>
    </source>
</reference>
<evidence type="ECO:0000313" key="9">
    <source>
        <dbReference type="Proteomes" id="UP000657592"/>
    </source>
</evidence>
<keyword evidence="3" id="KW-1003">Cell membrane</keyword>
<keyword evidence="6 7" id="KW-0472">Membrane</keyword>
<keyword evidence="9" id="KW-1185">Reference proteome</keyword>
<evidence type="ECO:0000256" key="7">
    <source>
        <dbReference type="SAM" id="Phobius"/>
    </source>
</evidence>
<feature type="transmembrane region" description="Helical" evidence="7">
    <location>
        <begin position="366"/>
        <end position="385"/>
    </location>
</feature>
<dbReference type="RefSeq" id="WP_188756829.1">
    <property type="nucleotide sequence ID" value="NZ_BMJY01000016.1"/>
</dbReference>
<evidence type="ECO:0000256" key="3">
    <source>
        <dbReference type="ARBA" id="ARBA00022475"/>
    </source>
</evidence>
<dbReference type="EMBL" id="BMJY01000016">
    <property type="protein sequence ID" value="GGH49047.1"/>
    <property type="molecule type" value="Genomic_DNA"/>
</dbReference>